<feature type="transmembrane region" description="Helical" evidence="1">
    <location>
        <begin position="6"/>
        <end position="28"/>
    </location>
</feature>
<evidence type="ECO:0000313" key="2">
    <source>
        <dbReference type="EMBL" id="BBX90015.1"/>
    </source>
</evidence>
<protein>
    <recommendedName>
        <fullName evidence="4">DUF4231 domain-containing protein</fullName>
    </recommendedName>
</protein>
<keyword evidence="1" id="KW-1133">Transmembrane helix</keyword>
<feature type="transmembrane region" description="Helical" evidence="1">
    <location>
        <begin position="136"/>
        <end position="156"/>
    </location>
</feature>
<name>A0ABN5Z977_9MYCO</name>
<evidence type="ECO:0000256" key="1">
    <source>
        <dbReference type="SAM" id="Phobius"/>
    </source>
</evidence>
<organism evidence="2 3">
    <name type="scientific">Mycolicibacterium boenickei</name>
    <dbReference type="NCBI Taxonomy" id="146017"/>
    <lineage>
        <taxon>Bacteria</taxon>
        <taxon>Bacillati</taxon>
        <taxon>Actinomycetota</taxon>
        <taxon>Actinomycetes</taxon>
        <taxon>Mycobacteriales</taxon>
        <taxon>Mycobacteriaceae</taxon>
        <taxon>Mycolicibacterium</taxon>
    </lineage>
</organism>
<proteinExistence type="predicted"/>
<feature type="transmembrane region" description="Helical" evidence="1">
    <location>
        <begin position="109"/>
        <end position="130"/>
    </location>
</feature>
<reference evidence="2 3" key="1">
    <citation type="journal article" date="2019" name="Emerg. Microbes Infect.">
        <title>Comprehensive subspecies identification of 175 nontuberculous mycobacteria species based on 7547 genomic profiles.</title>
        <authorList>
            <person name="Matsumoto Y."/>
            <person name="Kinjo T."/>
            <person name="Motooka D."/>
            <person name="Nabeya D."/>
            <person name="Jung N."/>
            <person name="Uechi K."/>
            <person name="Horii T."/>
            <person name="Iida T."/>
            <person name="Fujita J."/>
            <person name="Nakamura S."/>
        </authorList>
    </citation>
    <scope>NUCLEOTIDE SEQUENCE [LARGE SCALE GENOMIC DNA]</scope>
    <source>
        <strain evidence="2 3">JCM 15653</strain>
    </source>
</reference>
<evidence type="ECO:0008006" key="4">
    <source>
        <dbReference type="Google" id="ProtNLM"/>
    </source>
</evidence>
<evidence type="ECO:0000313" key="3">
    <source>
        <dbReference type="Proteomes" id="UP000466683"/>
    </source>
</evidence>
<sequence length="196" mass="22048">MSMNLAAVGVITGALSVVVSGWSLFYSASERRWIRVDRLLTLADRLDDEDLKTELRKDAVHLARCLYLRERRVEVRMMRTFTHRSHMLNLGAPSLIRMIPGRRSHRETAAIWTGFVAIGLVLVVAAAWPGSSNPHLAPWFGVATLTVAGLQFYFTVARGFRFPRRVVQPEALFGMEASIRSEAAKAWPPHYIEATD</sequence>
<keyword evidence="1" id="KW-0472">Membrane</keyword>
<dbReference type="EMBL" id="AP022579">
    <property type="protein sequence ID" value="BBX90015.1"/>
    <property type="molecule type" value="Genomic_DNA"/>
</dbReference>
<keyword evidence="3" id="KW-1185">Reference proteome</keyword>
<dbReference type="Proteomes" id="UP000466683">
    <property type="component" value="Chromosome"/>
</dbReference>
<keyword evidence="1" id="KW-0812">Transmembrane</keyword>
<gene>
    <name evidence="2" type="ORF">MBOE_16640</name>
</gene>
<accession>A0ABN5Z977</accession>